<keyword evidence="1" id="KW-0808">Transferase</keyword>
<dbReference type="RefSeq" id="WP_322854300.1">
    <property type="nucleotide sequence ID" value="NZ_JAYDCJ010000003.1"/>
</dbReference>
<dbReference type="Gene3D" id="3.30.450.20">
    <property type="entry name" value="PAS domain"/>
    <property type="match status" value="3"/>
</dbReference>
<evidence type="ECO:0000259" key="4">
    <source>
        <dbReference type="PROSITE" id="PS50887"/>
    </source>
</evidence>
<evidence type="ECO:0000313" key="6">
    <source>
        <dbReference type="Proteomes" id="UP001305746"/>
    </source>
</evidence>
<evidence type="ECO:0000256" key="1">
    <source>
        <dbReference type="ARBA" id="ARBA00022777"/>
    </source>
</evidence>
<keyword evidence="6" id="KW-1185">Reference proteome</keyword>
<dbReference type="InterPro" id="IPR029787">
    <property type="entry name" value="Nucleotide_cyclase"/>
</dbReference>
<dbReference type="SMART" id="SM00091">
    <property type="entry name" value="PAS"/>
    <property type="match status" value="3"/>
</dbReference>
<dbReference type="InterPro" id="IPR035919">
    <property type="entry name" value="EAL_sf"/>
</dbReference>
<dbReference type="InterPro" id="IPR043128">
    <property type="entry name" value="Rev_trsase/Diguanyl_cyclase"/>
</dbReference>
<dbReference type="Gene3D" id="3.20.20.450">
    <property type="entry name" value="EAL domain"/>
    <property type="match status" value="1"/>
</dbReference>
<gene>
    <name evidence="5" type="ORF">U5822_03820</name>
</gene>
<feature type="domain" description="EAL" evidence="3">
    <location>
        <begin position="551"/>
        <end position="806"/>
    </location>
</feature>
<dbReference type="InterPro" id="IPR050706">
    <property type="entry name" value="Cyclic-di-GMP_PDE-like"/>
</dbReference>
<dbReference type="InterPro" id="IPR000160">
    <property type="entry name" value="GGDEF_dom"/>
</dbReference>
<evidence type="ECO:0000259" key="2">
    <source>
        <dbReference type="PROSITE" id="PS50112"/>
    </source>
</evidence>
<protein>
    <submittedName>
        <fullName evidence="5">EAL domain-containing protein</fullName>
    </submittedName>
</protein>
<dbReference type="SMART" id="SM00052">
    <property type="entry name" value="EAL"/>
    <property type="match status" value="1"/>
</dbReference>
<evidence type="ECO:0000313" key="5">
    <source>
        <dbReference type="EMBL" id="MEA1079778.1"/>
    </source>
</evidence>
<keyword evidence="1" id="KW-0418">Kinase</keyword>
<dbReference type="SUPFAM" id="SSF55785">
    <property type="entry name" value="PYP-like sensor domain (PAS domain)"/>
    <property type="match status" value="3"/>
</dbReference>
<dbReference type="InterPro" id="IPR035965">
    <property type="entry name" value="PAS-like_dom_sf"/>
</dbReference>
<dbReference type="PANTHER" id="PTHR33121">
    <property type="entry name" value="CYCLIC DI-GMP PHOSPHODIESTERASE PDEF"/>
    <property type="match status" value="1"/>
</dbReference>
<dbReference type="Gene3D" id="3.30.70.270">
    <property type="match status" value="1"/>
</dbReference>
<dbReference type="CDD" id="cd01948">
    <property type="entry name" value="EAL"/>
    <property type="match status" value="1"/>
</dbReference>
<dbReference type="Pfam" id="PF00990">
    <property type="entry name" value="GGDEF"/>
    <property type="match status" value="1"/>
</dbReference>
<dbReference type="SUPFAM" id="SSF141868">
    <property type="entry name" value="EAL domain-like"/>
    <property type="match status" value="1"/>
</dbReference>
<name>A0ABU5NVE1_9GAMM</name>
<dbReference type="InterPro" id="IPR013656">
    <property type="entry name" value="PAS_4"/>
</dbReference>
<dbReference type="EMBL" id="JAYDCJ010000003">
    <property type="protein sequence ID" value="MEA1079778.1"/>
    <property type="molecule type" value="Genomic_DNA"/>
</dbReference>
<dbReference type="PROSITE" id="PS50883">
    <property type="entry name" value="EAL"/>
    <property type="match status" value="1"/>
</dbReference>
<dbReference type="PANTHER" id="PTHR33121:SF23">
    <property type="entry name" value="CYCLIC DI-GMP PHOSPHODIESTERASE PDEB"/>
    <property type="match status" value="1"/>
</dbReference>
<dbReference type="SMART" id="SM00267">
    <property type="entry name" value="GGDEF"/>
    <property type="match status" value="1"/>
</dbReference>
<sequence>MKEFVIRRYRSDQPKGSERSTLLRIDDEGLVLHADRHAEAVLGFEPTELQGRPVHRILASRQDDPFAPTNRHRIERGQDVLVTFRHKEGFFYTACLSLHLAMRDSDKAANASICARDTNAMDARLLKAVEDSTGSGLWELDTGSNEMAWSEGLFRVLELRPDTDITPEQALFYCQHGQARVRALFRRCIRTGRAFSLELTLLTARQNLRQVRLHGRALKADGRITRIGGTLVDQTPLSLKDQARSQADRILAATTRATPDLVAAVDRTLTLLHCNQPFRQQFAAVFGISPQTGDNLKTLLAEHPNERRLIERLWQRAFERDSFVVEMPLAQQNRELPVYEFHYQRLTNHLGEVSGAVQVARDVSQRTQPGASKEYRIRHDPVTGLMNRRAFLARLLRTLEQKTHRESCDSLLYLDLDQFERFNDRVGSGTCDRYLRELAGNLGTRVRQRDALARLSGDTFALLIENCPEPRARKIADDILALVREFEFEWQGDTLQTTASGGLLVMDQDLPGDPEQLLRQAAELCHTAKTSGRNRIHTARALARHTDDATANHQVELIRQALDRQQLTLLYQPLRPIASVTWGDHIEILCRVPGDGDEPLRPEQFLPVAERFDLAKRLDRQVIRQAIDWLGRQRLLEPRLKYCGFNLSLASVLDETFAEFMEGVVRDSRFDPSCFCLEIREAHATQYPDDVAVLCDALHRVGCRVALDGAGASVESYSLAATLPVDIIKFDRRTMQHLEHDPVQQVMVEALHRIAEVAGKQTVATFIESDTTLGKVRTLGIHYGQGFRLARPQPLSELAPAAVDLSTGRIGG</sequence>
<dbReference type="SUPFAM" id="SSF55073">
    <property type="entry name" value="Nucleotide cyclase"/>
    <property type="match status" value="1"/>
</dbReference>
<accession>A0ABU5NVE1</accession>
<feature type="domain" description="PAS" evidence="2">
    <location>
        <begin position="22"/>
        <end position="52"/>
    </location>
</feature>
<dbReference type="CDD" id="cd00130">
    <property type="entry name" value="PAS"/>
    <property type="match status" value="2"/>
</dbReference>
<comment type="caution">
    <text evidence="5">The sequence shown here is derived from an EMBL/GenBank/DDBJ whole genome shotgun (WGS) entry which is preliminary data.</text>
</comment>
<organism evidence="5 6">
    <name type="scientific">Marinobacter qingdaonensis</name>
    <dbReference type="NCBI Taxonomy" id="3108486"/>
    <lineage>
        <taxon>Bacteria</taxon>
        <taxon>Pseudomonadati</taxon>
        <taxon>Pseudomonadota</taxon>
        <taxon>Gammaproteobacteria</taxon>
        <taxon>Pseudomonadales</taxon>
        <taxon>Marinobacteraceae</taxon>
        <taxon>Marinobacter</taxon>
    </lineage>
</organism>
<dbReference type="Proteomes" id="UP001305746">
    <property type="component" value="Unassembled WGS sequence"/>
</dbReference>
<dbReference type="InterPro" id="IPR000014">
    <property type="entry name" value="PAS"/>
</dbReference>
<dbReference type="PROSITE" id="PS50112">
    <property type="entry name" value="PAS"/>
    <property type="match status" value="1"/>
</dbReference>
<evidence type="ECO:0000259" key="3">
    <source>
        <dbReference type="PROSITE" id="PS50883"/>
    </source>
</evidence>
<dbReference type="PROSITE" id="PS50887">
    <property type="entry name" value="GGDEF"/>
    <property type="match status" value="1"/>
</dbReference>
<dbReference type="Pfam" id="PF08448">
    <property type="entry name" value="PAS_4"/>
    <property type="match status" value="1"/>
</dbReference>
<dbReference type="Pfam" id="PF00563">
    <property type="entry name" value="EAL"/>
    <property type="match status" value="1"/>
</dbReference>
<dbReference type="InterPro" id="IPR001633">
    <property type="entry name" value="EAL_dom"/>
</dbReference>
<reference evidence="5 6" key="1">
    <citation type="submission" date="2023-12" db="EMBL/GenBank/DDBJ databases">
        <title>Marinobacter qingdaonensis sp. nov., isolated from the intertidal sediment of Qingdao, PR China.</title>
        <authorList>
            <person name="Li Y."/>
        </authorList>
    </citation>
    <scope>NUCLEOTIDE SEQUENCE [LARGE SCALE GENOMIC DNA]</scope>
    <source>
        <strain evidence="5 6">ASW11-75</strain>
    </source>
</reference>
<dbReference type="NCBIfam" id="TIGR00254">
    <property type="entry name" value="GGDEF"/>
    <property type="match status" value="1"/>
</dbReference>
<feature type="domain" description="GGDEF" evidence="4">
    <location>
        <begin position="407"/>
        <end position="541"/>
    </location>
</feature>
<dbReference type="CDD" id="cd01949">
    <property type="entry name" value="GGDEF"/>
    <property type="match status" value="1"/>
</dbReference>
<proteinExistence type="predicted"/>